<dbReference type="PROSITE" id="PS00092">
    <property type="entry name" value="N6_MTASE"/>
    <property type="match status" value="1"/>
</dbReference>
<dbReference type="CDD" id="cd02440">
    <property type="entry name" value="AdoMet_MTases"/>
    <property type="match status" value="1"/>
</dbReference>
<proteinExistence type="predicted"/>
<evidence type="ECO:0000313" key="3">
    <source>
        <dbReference type="Proteomes" id="UP000232230"/>
    </source>
</evidence>
<keyword evidence="3" id="KW-1185">Reference proteome</keyword>
<dbReference type="SUPFAM" id="SSF53335">
    <property type="entry name" value="S-adenosyl-L-methionine-dependent methyltransferases"/>
    <property type="match status" value="1"/>
</dbReference>
<dbReference type="PANTHER" id="PTHR47739:SF1">
    <property type="entry name" value="TRNA1(VAL) (ADENINE(37)-N6)-METHYLTRANSFERASE"/>
    <property type="match status" value="1"/>
</dbReference>
<dbReference type="KEGG" id="esx:ESOMN_v1c07200"/>
<dbReference type="PANTHER" id="PTHR47739">
    <property type="entry name" value="TRNA1(VAL) (ADENINE(37)-N6)-METHYLTRANSFERASE"/>
    <property type="match status" value="1"/>
</dbReference>
<dbReference type="GO" id="GO:0003676">
    <property type="term" value="F:nucleic acid binding"/>
    <property type="evidence" value="ECO:0007669"/>
    <property type="project" value="InterPro"/>
</dbReference>
<dbReference type="InterPro" id="IPR029063">
    <property type="entry name" value="SAM-dependent_MTases_sf"/>
</dbReference>
<keyword evidence="2" id="KW-0489">Methyltransferase</keyword>
<dbReference type="InterPro" id="IPR050210">
    <property type="entry name" value="tRNA_Adenine-N(6)_MTase"/>
</dbReference>
<sequence>MKILNELLGYKNLNLYQDTNMFSFTLDSVLVSRFINLNSKIKTIVDFGTNNAVIPLIMSKYTNANIIGVEIQDKAIELANKNIMINNLDNQIQIIHQDIKDFASKANHQYDAVICNPPFFKTEGNPKLNETSLEIVNARHETLINLEEIIKSGAMTIKNGGSFTIVHRAERSGEIISLFTKYNIVPKRLQFVHSKVNKNGKTVLIDGILNGNEGMVILPPLISHHDDETYTDEMLKMFRD</sequence>
<dbReference type="GO" id="GO:0008170">
    <property type="term" value="F:N-methyltransferase activity"/>
    <property type="evidence" value="ECO:0007669"/>
    <property type="project" value="UniProtKB-ARBA"/>
</dbReference>
<gene>
    <name evidence="2" type="ORF">ESOMN_v1c07200</name>
</gene>
<organism evidence="2 3">
    <name type="scientific">Williamsoniiplasma somnilux</name>
    <dbReference type="NCBI Taxonomy" id="215578"/>
    <lineage>
        <taxon>Bacteria</taxon>
        <taxon>Bacillati</taxon>
        <taxon>Mycoplasmatota</taxon>
        <taxon>Mollicutes</taxon>
        <taxon>Entomoplasmatales</taxon>
        <taxon>Williamsoniiplasma</taxon>
    </lineage>
</organism>
<dbReference type="GO" id="GO:0032259">
    <property type="term" value="P:methylation"/>
    <property type="evidence" value="ECO:0007669"/>
    <property type="project" value="UniProtKB-KW"/>
</dbReference>
<dbReference type="AlphaFoldDB" id="A0A2K8NZ51"/>
<dbReference type="InterPro" id="IPR002052">
    <property type="entry name" value="DNA_methylase_N6_adenine_CS"/>
</dbReference>
<protein>
    <submittedName>
        <fullName evidence="2">Methyltransferase</fullName>
    </submittedName>
</protein>
<evidence type="ECO:0000313" key="2">
    <source>
        <dbReference type="EMBL" id="ATZ19102.1"/>
    </source>
</evidence>
<dbReference type="RefSeq" id="WP_024863615.1">
    <property type="nucleotide sequence ID" value="NZ_CP024965.1"/>
</dbReference>
<accession>A0A2K8NZ51</accession>
<name>A0A2K8NZ51_9MOLU</name>
<evidence type="ECO:0000259" key="1">
    <source>
        <dbReference type="Pfam" id="PF05175"/>
    </source>
</evidence>
<dbReference type="EMBL" id="CP024965">
    <property type="protein sequence ID" value="ATZ19102.1"/>
    <property type="molecule type" value="Genomic_DNA"/>
</dbReference>
<feature type="domain" description="Methyltransferase small" evidence="1">
    <location>
        <begin position="29"/>
        <end position="172"/>
    </location>
</feature>
<dbReference type="Gene3D" id="3.40.50.150">
    <property type="entry name" value="Vaccinia Virus protein VP39"/>
    <property type="match status" value="1"/>
</dbReference>
<dbReference type="Pfam" id="PF05175">
    <property type="entry name" value="MTS"/>
    <property type="match status" value="1"/>
</dbReference>
<dbReference type="GO" id="GO:0008757">
    <property type="term" value="F:S-adenosylmethionine-dependent methyltransferase activity"/>
    <property type="evidence" value="ECO:0007669"/>
    <property type="project" value="UniProtKB-ARBA"/>
</dbReference>
<reference evidence="2 3" key="1">
    <citation type="submission" date="2017-11" db="EMBL/GenBank/DDBJ databases">
        <title>Genome sequence of Entomoplasma somnilux PYAN-1 (ATCC 49194).</title>
        <authorList>
            <person name="Lo W.-S."/>
            <person name="Gasparich G.E."/>
            <person name="Kuo C.-H."/>
        </authorList>
    </citation>
    <scope>NUCLEOTIDE SEQUENCE [LARGE SCALE GENOMIC DNA]</scope>
    <source>
        <strain evidence="2 3">PYAN-1</strain>
    </source>
</reference>
<dbReference type="InterPro" id="IPR007848">
    <property type="entry name" value="Small_mtfrase_dom"/>
</dbReference>
<dbReference type="Proteomes" id="UP000232230">
    <property type="component" value="Chromosome"/>
</dbReference>
<keyword evidence="2" id="KW-0808">Transferase</keyword>